<dbReference type="AlphaFoldDB" id="A0A7U8GST3"/>
<dbReference type="Pfam" id="PF20227">
    <property type="entry name" value="DUF6586"/>
    <property type="match status" value="1"/>
</dbReference>
<comment type="caution">
    <text evidence="1">The sequence shown here is derived from an EMBL/GenBank/DDBJ whole genome shotgun (WGS) entry which is preliminary data.</text>
</comment>
<sequence>MSGIYLARTNQKLSFARIHLDQLKRAQSDTSWNKHALIESYNESVLFHLTSAYDAFLREIAELYKVDTETLSGYRSLAAELDKTGVESPELTQLSSLEADNKGWLHKLMSAYEACWHGSDKQSQPTETSSVSEIHVLQVNPDHAEDGEIIDEYETWFESLSELINRLREGMQEW</sequence>
<evidence type="ECO:0000313" key="2">
    <source>
        <dbReference type="Proteomes" id="UP000002171"/>
    </source>
</evidence>
<reference evidence="1 2" key="1">
    <citation type="submission" date="2006-02" db="EMBL/GenBank/DDBJ databases">
        <authorList>
            <person name="Pinhassi J."/>
            <person name="Pedros-Alio C."/>
            <person name="Ferriera S."/>
            <person name="Johnson J."/>
            <person name="Kravitz S."/>
            <person name="Halpern A."/>
            <person name="Remington K."/>
            <person name="Beeson K."/>
            <person name="Tran B."/>
            <person name="Rogers Y.-H."/>
            <person name="Friedman R."/>
            <person name="Venter J.C."/>
        </authorList>
    </citation>
    <scope>NUCLEOTIDE SEQUENCE [LARGE SCALE GENOMIC DNA]</scope>
    <source>
        <strain evidence="1 2">MED92</strain>
    </source>
</reference>
<protein>
    <submittedName>
        <fullName evidence="1">Uncharacterized protein</fullName>
    </submittedName>
</protein>
<gene>
    <name evidence="1" type="ORF">MED92_03962</name>
</gene>
<proteinExistence type="predicted"/>
<keyword evidence="2" id="KW-1185">Reference proteome</keyword>
<evidence type="ECO:0000313" key="1">
    <source>
        <dbReference type="EMBL" id="EAR61721.1"/>
    </source>
</evidence>
<dbReference type="EMBL" id="AAOW01000006">
    <property type="protein sequence ID" value="EAR61721.1"/>
    <property type="molecule type" value="Genomic_DNA"/>
</dbReference>
<name>A0A7U8GST3_NEPCE</name>
<dbReference type="OrthoDB" id="6121078at2"/>
<dbReference type="Proteomes" id="UP000002171">
    <property type="component" value="Unassembled WGS sequence"/>
</dbReference>
<dbReference type="InterPro" id="IPR046493">
    <property type="entry name" value="DUF6586"/>
</dbReference>
<accession>A0A7U8GST3</accession>
<dbReference type="RefSeq" id="WP_007022808.1">
    <property type="nucleotide sequence ID" value="NZ_CH724127.1"/>
</dbReference>
<organism evidence="1 2">
    <name type="scientific">Neptuniibacter caesariensis</name>
    <dbReference type="NCBI Taxonomy" id="207954"/>
    <lineage>
        <taxon>Bacteria</taxon>
        <taxon>Pseudomonadati</taxon>
        <taxon>Pseudomonadota</taxon>
        <taxon>Gammaproteobacteria</taxon>
        <taxon>Oceanospirillales</taxon>
        <taxon>Oceanospirillaceae</taxon>
        <taxon>Neptuniibacter</taxon>
    </lineage>
</organism>